<gene>
    <name evidence="3" type="ORF">THAPSDRAFT_264885</name>
</gene>
<accession>B8CG54</accession>
<evidence type="ECO:0000313" key="3">
    <source>
        <dbReference type="EMBL" id="EED87430.1"/>
    </source>
</evidence>
<dbReference type="PANTHER" id="PTHR22957">
    <property type="entry name" value="TBC1 DOMAIN FAMILY MEMBER GTPASE-ACTIVATING PROTEIN"/>
    <property type="match status" value="1"/>
</dbReference>
<name>B8CG54_THAPS</name>
<dbReference type="STRING" id="35128.B8CG54"/>
<dbReference type="AlphaFoldDB" id="B8CG54"/>
<dbReference type="PANTHER" id="PTHR22957:SF337">
    <property type="entry name" value="TBC1 DOMAIN FAMILY MEMBER 5"/>
    <property type="match status" value="1"/>
</dbReference>
<dbReference type="HOGENOM" id="CLU_1242965_0_0_1"/>
<dbReference type="GO" id="GO:0005096">
    <property type="term" value="F:GTPase activator activity"/>
    <property type="evidence" value="ECO:0007669"/>
    <property type="project" value="UniProtKB-KW"/>
</dbReference>
<evidence type="ECO:0000256" key="1">
    <source>
        <dbReference type="ARBA" id="ARBA00022468"/>
    </source>
</evidence>
<keyword evidence="1" id="KW-0343">GTPase activation</keyword>
<dbReference type="InterPro" id="IPR035969">
    <property type="entry name" value="Rab-GAP_TBC_sf"/>
</dbReference>
<dbReference type="RefSeq" id="XP_002295126.1">
    <property type="nucleotide sequence ID" value="XM_002295090.1"/>
</dbReference>
<evidence type="ECO:0000313" key="4">
    <source>
        <dbReference type="Proteomes" id="UP000001449"/>
    </source>
</evidence>
<dbReference type="GeneID" id="7448267"/>
<sequence>ERLSQILFVYAREHPEIGYRQGMHEILSYVLLVLEMDLLQQATEDEKKRLMTESLSPMGMSRFGSEGKHLLHDAFNIFECIMMALAPAYDAIPVGDETTATLMEAAKIERGESPMEQMTSSIVSKIRYVARDEALFSHVLYMPVPPQLYFAKWVRLMFGREMAGGMKDVMRLWDAFFDLAWAASALDNQTEVSTSMALMNPDPNEGIGYLMNYPPVEDIGLLV</sequence>
<dbReference type="PROSITE" id="PS50086">
    <property type="entry name" value="TBC_RABGAP"/>
    <property type="match status" value="1"/>
</dbReference>
<feature type="domain" description="Rab-GAP TBC" evidence="2">
    <location>
        <begin position="1"/>
        <end position="180"/>
    </location>
</feature>
<dbReference type="KEGG" id="tps:THAPSDRAFT_264885"/>
<feature type="non-terminal residue" evidence="3">
    <location>
        <position position="223"/>
    </location>
</feature>
<reference evidence="3 4" key="2">
    <citation type="journal article" date="2008" name="Nature">
        <title>The Phaeodactylum genome reveals the evolutionary history of diatom genomes.</title>
        <authorList>
            <person name="Bowler C."/>
            <person name="Allen A.E."/>
            <person name="Badger J.H."/>
            <person name="Grimwood J."/>
            <person name="Jabbari K."/>
            <person name="Kuo A."/>
            <person name="Maheswari U."/>
            <person name="Martens C."/>
            <person name="Maumus F."/>
            <person name="Otillar R.P."/>
            <person name="Rayko E."/>
            <person name="Salamov A."/>
            <person name="Vandepoele K."/>
            <person name="Beszteri B."/>
            <person name="Gruber A."/>
            <person name="Heijde M."/>
            <person name="Katinka M."/>
            <person name="Mock T."/>
            <person name="Valentin K."/>
            <person name="Verret F."/>
            <person name="Berges J.A."/>
            <person name="Brownlee C."/>
            <person name="Cadoret J.P."/>
            <person name="Chiovitti A."/>
            <person name="Choi C.J."/>
            <person name="Coesel S."/>
            <person name="De Martino A."/>
            <person name="Detter J.C."/>
            <person name="Durkin C."/>
            <person name="Falciatore A."/>
            <person name="Fournet J."/>
            <person name="Haruta M."/>
            <person name="Huysman M.J."/>
            <person name="Jenkins B.D."/>
            <person name="Jiroutova K."/>
            <person name="Jorgensen R.E."/>
            <person name="Joubert Y."/>
            <person name="Kaplan A."/>
            <person name="Kroger N."/>
            <person name="Kroth P.G."/>
            <person name="La Roche J."/>
            <person name="Lindquist E."/>
            <person name="Lommer M."/>
            <person name="Martin-Jezequel V."/>
            <person name="Lopez P.J."/>
            <person name="Lucas S."/>
            <person name="Mangogna M."/>
            <person name="McGinnis K."/>
            <person name="Medlin L.K."/>
            <person name="Montsant A."/>
            <person name="Oudot-Le Secq M.P."/>
            <person name="Napoli C."/>
            <person name="Obornik M."/>
            <person name="Parker M.S."/>
            <person name="Petit J.L."/>
            <person name="Porcel B.M."/>
            <person name="Poulsen N."/>
            <person name="Robison M."/>
            <person name="Rychlewski L."/>
            <person name="Rynearson T.A."/>
            <person name="Schmutz J."/>
            <person name="Shapiro H."/>
            <person name="Siaut M."/>
            <person name="Stanley M."/>
            <person name="Sussman M.R."/>
            <person name="Taylor A.R."/>
            <person name="Vardi A."/>
            <person name="von Dassow P."/>
            <person name="Vyverman W."/>
            <person name="Willis A."/>
            <person name="Wyrwicz L.S."/>
            <person name="Rokhsar D.S."/>
            <person name="Weissenbach J."/>
            <person name="Armbrust E.V."/>
            <person name="Green B.R."/>
            <person name="Van de Peer Y."/>
            <person name="Grigoriev I.V."/>
        </authorList>
    </citation>
    <scope>NUCLEOTIDE SEQUENCE [LARGE SCALE GENOMIC DNA]</scope>
    <source>
        <strain evidence="3 4">CCMP1335</strain>
    </source>
</reference>
<dbReference type="Gene3D" id="1.10.472.80">
    <property type="entry name" value="Ypt/Rab-GAP domain of gyp1p, domain 3"/>
    <property type="match status" value="1"/>
</dbReference>
<dbReference type="PaxDb" id="35128-Thaps264885"/>
<dbReference type="SUPFAM" id="SSF47923">
    <property type="entry name" value="Ypt/Rab-GAP domain of gyp1p"/>
    <property type="match status" value="2"/>
</dbReference>
<protein>
    <submittedName>
        <fullName evidence="3">Small GTPase</fullName>
    </submittedName>
</protein>
<dbReference type="InParanoid" id="B8CG54"/>
<dbReference type="InterPro" id="IPR000195">
    <property type="entry name" value="Rab-GAP-TBC_dom"/>
</dbReference>
<keyword evidence="4" id="KW-1185">Reference proteome</keyword>
<organism evidence="3 4">
    <name type="scientific">Thalassiosira pseudonana</name>
    <name type="common">Marine diatom</name>
    <name type="synonym">Cyclotella nana</name>
    <dbReference type="NCBI Taxonomy" id="35128"/>
    <lineage>
        <taxon>Eukaryota</taxon>
        <taxon>Sar</taxon>
        <taxon>Stramenopiles</taxon>
        <taxon>Ochrophyta</taxon>
        <taxon>Bacillariophyta</taxon>
        <taxon>Coscinodiscophyceae</taxon>
        <taxon>Thalassiosirophycidae</taxon>
        <taxon>Thalassiosirales</taxon>
        <taxon>Thalassiosiraceae</taxon>
        <taxon>Thalassiosira</taxon>
    </lineage>
</organism>
<feature type="non-terminal residue" evidence="3">
    <location>
        <position position="1"/>
    </location>
</feature>
<dbReference type="eggNOG" id="KOG1091">
    <property type="taxonomic scope" value="Eukaryota"/>
</dbReference>
<proteinExistence type="predicted"/>
<evidence type="ECO:0000259" key="2">
    <source>
        <dbReference type="PROSITE" id="PS50086"/>
    </source>
</evidence>
<dbReference type="EMBL" id="CM000654">
    <property type="protein sequence ID" value="EED87430.1"/>
    <property type="molecule type" value="Genomic_DNA"/>
</dbReference>
<dbReference type="Proteomes" id="UP000001449">
    <property type="component" value="Chromosome 23"/>
</dbReference>
<dbReference type="Pfam" id="PF00566">
    <property type="entry name" value="RabGAP-TBC"/>
    <property type="match status" value="1"/>
</dbReference>
<reference evidence="3 4" key="1">
    <citation type="journal article" date="2004" name="Science">
        <title>The genome of the diatom Thalassiosira pseudonana: ecology, evolution, and metabolism.</title>
        <authorList>
            <person name="Armbrust E.V."/>
            <person name="Berges J.A."/>
            <person name="Bowler C."/>
            <person name="Green B.R."/>
            <person name="Martinez D."/>
            <person name="Putnam N.H."/>
            <person name="Zhou S."/>
            <person name="Allen A.E."/>
            <person name="Apt K.E."/>
            <person name="Bechner M."/>
            <person name="Brzezinski M.A."/>
            <person name="Chaal B.K."/>
            <person name="Chiovitti A."/>
            <person name="Davis A.K."/>
            <person name="Demarest M.S."/>
            <person name="Detter J.C."/>
            <person name="Glavina T."/>
            <person name="Goodstein D."/>
            <person name="Hadi M.Z."/>
            <person name="Hellsten U."/>
            <person name="Hildebrand M."/>
            <person name="Jenkins B.D."/>
            <person name="Jurka J."/>
            <person name="Kapitonov V.V."/>
            <person name="Kroger N."/>
            <person name="Lau W.W."/>
            <person name="Lane T.W."/>
            <person name="Larimer F.W."/>
            <person name="Lippmeier J.C."/>
            <person name="Lucas S."/>
            <person name="Medina M."/>
            <person name="Montsant A."/>
            <person name="Obornik M."/>
            <person name="Parker M.S."/>
            <person name="Palenik B."/>
            <person name="Pazour G.J."/>
            <person name="Richardson P.M."/>
            <person name="Rynearson T.A."/>
            <person name="Saito M.A."/>
            <person name="Schwartz D.C."/>
            <person name="Thamatrakoln K."/>
            <person name="Valentin K."/>
            <person name="Vardi A."/>
            <person name="Wilkerson F.P."/>
            <person name="Rokhsar D.S."/>
        </authorList>
    </citation>
    <scope>NUCLEOTIDE SEQUENCE [LARGE SCALE GENOMIC DNA]</scope>
    <source>
        <strain evidence="3 4">CCMP1335</strain>
    </source>
</reference>
<dbReference type="Gene3D" id="1.10.8.270">
    <property type="entry name" value="putative rabgap domain of human tbc1 domain family member 14 like domains"/>
    <property type="match status" value="1"/>
</dbReference>